<name>A0A5D4SX32_9BACI</name>
<feature type="transmembrane region" description="Helical" evidence="1">
    <location>
        <begin position="105"/>
        <end position="127"/>
    </location>
</feature>
<protein>
    <submittedName>
        <fullName evidence="2">Uncharacterized protein</fullName>
    </submittedName>
</protein>
<gene>
    <name evidence="2" type="ORF">FZC76_14870</name>
</gene>
<dbReference type="AlphaFoldDB" id="A0A5D4SX32"/>
<organism evidence="2 3">
    <name type="scientific">Sutcliffiella horikoshii</name>
    <dbReference type="NCBI Taxonomy" id="79883"/>
    <lineage>
        <taxon>Bacteria</taxon>
        <taxon>Bacillati</taxon>
        <taxon>Bacillota</taxon>
        <taxon>Bacilli</taxon>
        <taxon>Bacillales</taxon>
        <taxon>Bacillaceae</taxon>
        <taxon>Sutcliffiella</taxon>
    </lineage>
</organism>
<accession>A0A5D4SX32</accession>
<comment type="caution">
    <text evidence="2">The sequence shown here is derived from an EMBL/GenBank/DDBJ whole genome shotgun (WGS) entry which is preliminary data.</text>
</comment>
<dbReference type="STRING" id="79883.GCA_001636495_00123"/>
<keyword evidence="1" id="KW-1133">Transmembrane helix</keyword>
<proteinExistence type="predicted"/>
<evidence type="ECO:0000256" key="1">
    <source>
        <dbReference type="SAM" id="Phobius"/>
    </source>
</evidence>
<feature type="transmembrane region" description="Helical" evidence="1">
    <location>
        <begin position="38"/>
        <end position="58"/>
    </location>
</feature>
<dbReference type="OrthoDB" id="1798014at2"/>
<dbReference type="Proteomes" id="UP000322524">
    <property type="component" value="Unassembled WGS sequence"/>
</dbReference>
<keyword evidence="1" id="KW-0812">Transmembrane</keyword>
<feature type="transmembrane region" description="Helical" evidence="1">
    <location>
        <begin position="78"/>
        <end position="99"/>
    </location>
</feature>
<sequence length="134" mass="15267">MGKFLRYFIWTVAIGIIIFSGSKYELQLIEKGQMTYNLWPAVIFSTVFPVLIGILLRLPKLITEIKRDKGWSVNWMKLLAVGLPTLYVALVPLLSFTILGKYLPFALEIFHLDLSNIAGLIFGYVLLDSLKEDE</sequence>
<dbReference type="EMBL" id="VTEV01000005">
    <property type="protein sequence ID" value="TYS67950.1"/>
    <property type="molecule type" value="Genomic_DNA"/>
</dbReference>
<evidence type="ECO:0000313" key="3">
    <source>
        <dbReference type="Proteomes" id="UP000322524"/>
    </source>
</evidence>
<evidence type="ECO:0000313" key="2">
    <source>
        <dbReference type="EMBL" id="TYS67950.1"/>
    </source>
</evidence>
<reference evidence="2 3" key="1">
    <citation type="submission" date="2019-08" db="EMBL/GenBank/DDBJ databases">
        <title>Bacillus genomes from the desert of Cuatro Cienegas, Coahuila.</title>
        <authorList>
            <person name="Olmedo-Alvarez G."/>
        </authorList>
    </citation>
    <scope>NUCLEOTIDE SEQUENCE [LARGE SCALE GENOMIC DNA]</scope>
    <source>
        <strain evidence="2 3">CH28_1T</strain>
    </source>
</reference>
<keyword evidence="1" id="KW-0472">Membrane</keyword>
<feature type="transmembrane region" description="Helical" evidence="1">
    <location>
        <begin position="7"/>
        <end position="26"/>
    </location>
</feature>